<dbReference type="Gene3D" id="3.40.50.300">
    <property type="entry name" value="P-loop containing nucleotide triphosphate hydrolases"/>
    <property type="match status" value="1"/>
</dbReference>
<accession>A0A9Q3VC25</accession>
<keyword evidence="3" id="KW-0067">ATP-binding</keyword>
<dbReference type="NCBIfam" id="NF005992">
    <property type="entry name" value="PRK08116.1"/>
    <property type="match status" value="1"/>
</dbReference>
<dbReference type="SMART" id="SM00382">
    <property type="entry name" value="AAA"/>
    <property type="match status" value="1"/>
</dbReference>
<dbReference type="InterPro" id="IPR003593">
    <property type="entry name" value="AAA+_ATPase"/>
</dbReference>
<protein>
    <submittedName>
        <fullName evidence="3">ATP-binding protein</fullName>
    </submittedName>
</protein>
<dbReference type="Proteomes" id="UP000813637">
    <property type="component" value="Unassembled WGS sequence"/>
</dbReference>
<evidence type="ECO:0000259" key="2">
    <source>
        <dbReference type="SMART" id="SM00382"/>
    </source>
</evidence>
<comment type="caution">
    <text evidence="3">The sequence shown here is derived from an EMBL/GenBank/DDBJ whole genome shotgun (WGS) entry which is preliminary data.</text>
</comment>
<dbReference type="PANTHER" id="PTHR30050">
    <property type="entry name" value="CHROMOSOMAL REPLICATION INITIATOR PROTEIN DNAA"/>
    <property type="match status" value="1"/>
</dbReference>
<dbReference type="CDD" id="cd00009">
    <property type="entry name" value="AAA"/>
    <property type="match status" value="1"/>
</dbReference>
<dbReference type="InterPro" id="IPR002611">
    <property type="entry name" value="IstB_ATP-bd"/>
</dbReference>
<dbReference type="EMBL" id="JAAMYB010000015">
    <property type="protein sequence ID" value="MCD3195743.1"/>
    <property type="molecule type" value="Genomic_DNA"/>
</dbReference>
<keyword evidence="1" id="KW-0175">Coiled coil</keyword>
<dbReference type="Pfam" id="PF01695">
    <property type="entry name" value="IstB_IS21"/>
    <property type="match status" value="1"/>
</dbReference>
<reference evidence="3" key="2">
    <citation type="journal article" date="2021" name="Microorganisms">
        <title>Extensive Genome Exploration of Clostridium botulinum Group III Field Strains.</title>
        <authorList>
            <person name="Fillo S."/>
            <person name="Giordani F."/>
            <person name="Tonon E."/>
            <person name="Drigo I."/>
            <person name="Anselmo A."/>
            <person name="Fortunato A."/>
            <person name="Lista F."/>
            <person name="Bano L."/>
        </authorList>
    </citation>
    <scope>NUCLEOTIDE SEQUENCE</scope>
    <source>
        <strain evidence="3">IZSVe-TV_9877_3_12</strain>
    </source>
</reference>
<dbReference type="GO" id="GO:0006260">
    <property type="term" value="P:DNA replication"/>
    <property type="evidence" value="ECO:0007669"/>
    <property type="project" value="TreeGrafter"/>
</dbReference>
<name>A0A9Q3VC25_CLOBO</name>
<reference evidence="3" key="1">
    <citation type="submission" date="2020-02" db="EMBL/GenBank/DDBJ databases">
        <authorList>
            <person name="Fillo S."/>
            <person name="Giordani F."/>
            <person name="Tonon E."/>
            <person name="Drigo I."/>
            <person name="Anselmo A."/>
            <person name="Fortunato A."/>
            <person name="Bano L."/>
            <person name="Lista F."/>
        </authorList>
    </citation>
    <scope>NUCLEOTIDE SEQUENCE</scope>
    <source>
        <strain evidence="3">IZSVe-TV_9877_3_12</strain>
    </source>
</reference>
<organism evidence="3 4">
    <name type="scientific">Clostridium botulinum C</name>
    <dbReference type="NCBI Taxonomy" id="36828"/>
    <lineage>
        <taxon>Bacteria</taxon>
        <taxon>Bacillati</taxon>
        <taxon>Bacillota</taxon>
        <taxon>Clostridia</taxon>
        <taxon>Eubacteriales</taxon>
        <taxon>Clostridiaceae</taxon>
        <taxon>Clostridium</taxon>
    </lineage>
</organism>
<feature type="domain" description="AAA+ ATPase" evidence="2">
    <location>
        <begin position="110"/>
        <end position="237"/>
    </location>
</feature>
<sequence length="267" mass="30931">MTELGLRYSEKDIIRCPVCGEPVNKIVKLHFKEILGPVNCRCKREEIRQREIKEQNDEKQTRLKRILSESMMNEKFKKCTLENWDHTIGNEKLFKIANYYINNFKKMKEENKGLLIHGEPGNGKTYSVACIANKLLSKRIPTTCVGAVAIIERIEKSKKLWGDEAGIFTVLNTLKNADLLIIDDLGTEPDNSWTRSMIYQIIEKRNSSDLPIIITTNIGIDELKERYDYRTYSRLMEMCSFIGNTGNDIRKIKGREKTSNFLKELLS</sequence>
<evidence type="ECO:0000313" key="4">
    <source>
        <dbReference type="Proteomes" id="UP000813637"/>
    </source>
</evidence>
<dbReference type="SUPFAM" id="SSF52540">
    <property type="entry name" value="P-loop containing nucleoside triphosphate hydrolases"/>
    <property type="match status" value="1"/>
</dbReference>
<dbReference type="InterPro" id="IPR027417">
    <property type="entry name" value="P-loop_NTPase"/>
</dbReference>
<dbReference type="AlphaFoldDB" id="A0A9Q3VC25"/>
<proteinExistence type="predicted"/>
<dbReference type="PANTHER" id="PTHR30050:SF4">
    <property type="entry name" value="ATP-BINDING PROTEIN RV3427C IN INSERTION SEQUENCE-RELATED"/>
    <property type="match status" value="1"/>
</dbReference>
<dbReference type="RefSeq" id="WP_003384319.1">
    <property type="nucleotide sequence ID" value="NZ_JAAMYB010000015.1"/>
</dbReference>
<evidence type="ECO:0000256" key="1">
    <source>
        <dbReference type="SAM" id="Coils"/>
    </source>
</evidence>
<dbReference type="GO" id="GO:0005524">
    <property type="term" value="F:ATP binding"/>
    <property type="evidence" value="ECO:0007669"/>
    <property type="project" value="UniProtKB-KW"/>
</dbReference>
<evidence type="ECO:0000313" key="3">
    <source>
        <dbReference type="EMBL" id="MCD3195743.1"/>
    </source>
</evidence>
<feature type="coiled-coil region" evidence="1">
    <location>
        <begin position="42"/>
        <end position="69"/>
    </location>
</feature>
<gene>
    <name evidence="3" type="ORF">G8S53_10690</name>
</gene>
<keyword evidence="3" id="KW-0547">Nucleotide-binding</keyword>